<gene>
    <name evidence="1" type="ORF">AXW67_19635</name>
</gene>
<name>A0A176YYF9_9BRAD</name>
<keyword evidence="2" id="KW-1185">Reference proteome</keyword>
<sequence length="66" mass="7189">MSKATAIPSPAITFAGSDFAQYRFDVSGRTIEIERDQAVRLAIAILAVRTVLTEQHETLKQLASAL</sequence>
<protein>
    <submittedName>
        <fullName evidence="1">Uncharacterized protein</fullName>
    </submittedName>
</protein>
<dbReference type="AlphaFoldDB" id="A0A176YYF9"/>
<proteinExistence type="predicted"/>
<evidence type="ECO:0000313" key="1">
    <source>
        <dbReference type="EMBL" id="OAF12822.1"/>
    </source>
</evidence>
<reference evidence="1 2" key="1">
    <citation type="submission" date="2016-02" db="EMBL/GenBank/DDBJ databases">
        <title>Draft genome sequence of the strain BR 10247T Bradyrhizobium neotropicale isolated from nodules of Centrolobium paraense.</title>
        <authorList>
            <person name="Simoes-Araujo J.L."/>
            <person name="Barauna A.C."/>
            <person name="Silva K."/>
            <person name="Zilli J.E."/>
        </authorList>
    </citation>
    <scope>NUCLEOTIDE SEQUENCE [LARGE SCALE GENOMIC DNA]</scope>
    <source>
        <strain evidence="1 2">BR 10247</strain>
    </source>
</reference>
<dbReference type="Proteomes" id="UP000077173">
    <property type="component" value="Unassembled WGS sequence"/>
</dbReference>
<dbReference type="GeneID" id="32581340"/>
<dbReference type="RefSeq" id="WP_063680146.1">
    <property type="nucleotide sequence ID" value="NZ_LSEF01000080.1"/>
</dbReference>
<organism evidence="1 2">
    <name type="scientific">Bradyrhizobium neotropicale</name>
    <dbReference type="NCBI Taxonomy" id="1497615"/>
    <lineage>
        <taxon>Bacteria</taxon>
        <taxon>Pseudomonadati</taxon>
        <taxon>Pseudomonadota</taxon>
        <taxon>Alphaproteobacteria</taxon>
        <taxon>Hyphomicrobiales</taxon>
        <taxon>Nitrobacteraceae</taxon>
        <taxon>Bradyrhizobium</taxon>
    </lineage>
</organism>
<evidence type="ECO:0000313" key="2">
    <source>
        <dbReference type="Proteomes" id="UP000077173"/>
    </source>
</evidence>
<accession>A0A176YYF9</accession>
<comment type="caution">
    <text evidence="1">The sequence shown here is derived from an EMBL/GenBank/DDBJ whole genome shotgun (WGS) entry which is preliminary data.</text>
</comment>
<dbReference type="EMBL" id="LSEF01000080">
    <property type="protein sequence ID" value="OAF12822.1"/>
    <property type="molecule type" value="Genomic_DNA"/>
</dbReference>